<dbReference type="EMBL" id="CP006811">
    <property type="protein sequence ID" value="AHA96668.1"/>
    <property type="molecule type" value="Genomic_DNA"/>
</dbReference>
<dbReference type="SUPFAM" id="SSF55785">
    <property type="entry name" value="PYP-like sensor domain (PAS domain)"/>
    <property type="match status" value="1"/>
</dbReference>
<dbReference type="Proteomes" id="UP000018522">
    <property type="component" value="Chromosome"/>
</dbReference>
<reference evidence="1 2" key="1">
    <citation type="journal article" date="2014" name="Genome Announc.">
        <title>Complete Genome Sequences of Lactobacillus johnsonii Strain N6.2 and Lactobacillus reuteri Strain TD1.</title>
        <authorList>
            <person name="Leonard M.T."/>
            <person name="Valladares R.B."/>
            <person name="Ardissone A."/>
            <person name="Gonzalez C.F."/>
            <person name="Lorca G.L."/>
            <person name="Triplett E.W."/>
        </authorList>
    </citation>
    <scope>NUCLEOTIDE SEQUENCE [LARGE SCALE GENOMIC DNA]</scope>
    <source>
        <strain evidence="1 2">N6.2</strain>
    </source>
</reference>
<dbReference type="InterPro" id="IPR035965">
    <property type="entry name" value="PAS-like_dom_sf"/>
</dbReference>
<evidence type="ECO:0008006" key="3">
    <source>
        <dbReference type="Google" id="ProtNLM"/>
    </source>
</evidence>
<dbReference type="Pfam" id="PF13596">
    <property type="entry name" value="PAS_10"/>
    <property type="match status" value="1"/>
</dbReference>
<gene>
    <name evidence="1" type="ORF">T285_00905</name>
</gene>
<dbReference type="AlphaFoldDB" id="A0A7D9N4M7"/>
<evidence type="ECO:0000313" key="1">
    <source>
        <dbReference type="EMBL" id="AHA96668.1"/>
    </source>
</evidence>
<evidence type="ECO:0000313" key="2">
    <source>
        <dbReference type="Proteomes" id="UP000018522"/>
    </source>
</evidence>
<protein>
    <recommendedName>
        <fullName evidence="3">Histidine kinase</fullName>
    </recommendedName>
</protein>
<accession>A0A7D9N4M7</accession>
<proteinExistence type="predicted"/>
<organism evidence="1 2">
    <name type="scientific">Lactobacillus johnsonii N6.2</name>
    <dbReference type="NCBI Taxonomy" id="1408186"/>
    <lineage>
        <taxon>Bacteria</taxon>
        <taxon>Bacillati</taxon>
        <taxon>Bacillota</taxon>
        <taxon>Bacilli</taxon>
        <taxon>Lactobacillales</taxon>
        <taxon>Lactobacillaceae</taxon>
        <taxon>Lactobacillus</taxon>
    </lineage>
</organism>
<sequence length="148" mass="17220">MMNWKYLIMENIKLDGGHLSLEQLNAIFRTIPQEMDVLDENDRVVWSSMNENRLFKRTEKDIGKTVFEVHPGHSQKHVKEVLDQMHAGKRKNISIMITKNKQPINISFYSLHNEHGKYIGCIEVTQAVSNLQVKGSKLRNILNVLKKH</sequence>
<name>A0A7D9N4M7_LACJH</name>
<dbReference type="KEGG" id="ljn:T285_00905"/>
<dbReference type="Gene3D" id="3.30.450.20">
    <property type="entry name" value="PAS domain"/>
    <property type="match status" value="1"/>
</dbReference>